<comment type="caution">
    <text evidence="3">The sequence shown here is derived from an EMBL/GenBank/DDBJ whole genome shotgun (WGS) entry which is preliminary data.</text>
</comment>
<feature type="transmembrane region" description="Helical" evidence="2">
    <location>
        <begin position="64"/>
        <end position="84"/>
    </location>
</feature>
<name>A0ABX1BT61_9ACTN</name>
<evidence type="ECO:0000256" key="2">
    <source>
        <dbReference type="SAM" id="Phobius"/>
    </source>
</evidence>
<feature type="transmembrane region" description="Helical" evidence="2">
    <location>
        <begin position="25"/>
        <end position="52"/>
    </location>
</feature>
<feature type="transmembrane region" description="Helical" evidence="2">
    <location>
        <begin position="91"/>
        <end position="108"/>
    </location>
</feature>
<dbReference type="RefSeq" id="WP_168101506.1">
    <property type="nucleotide sequence ID" value="NZ_JAATEN010000006.1"/>
</dbReference>
<keyword evidence="2" id="KW-0812">Transmembrane</keyword>
<keyword evidence="4" id="KW-1185">Reference proteome</keyword>
<keyword evidence="2" id="KW-0472">Membrane</keyword>
<organism evidence="3 4">
    <name type="scientific">Streptomyces zingiberis</name>
    <dbReference type="NCBI Taxonomy" id="2053010"/>
    <lineage>
        <taxon>Bacteria</taxon>
        <taxon>Bacillati</taxon>
        <taxon>Actinomycetota</taxon>
        <taxon>Actinomycetes</taxon>
        <taxon>Kitasatosporales</taxon>
        <taxon>Streptomycetaceae</taxon>
        <taxon>Streptomyces</taxon>
    </lineage>
</organism>
<reference evidence="3 4" key="1">
    <citation type="submission" date="2020-03" db="EMBL/GenBank/DDBJ databases">
        <title>WGS of actinomycetes isolated from Thailand.</title>
        <authorList>
            <person name="Thawai C."/>
        </authorList>
    </citation>
    <scope>NUCLEOTIDE SEQUENCE [LARGE SCALE GENOMIC DNA]</scope>
    <source>
        <strain evidence="3 4">PLAI 1-29</strain>
    </source>
</reference>
<feature type="region of interest" description="Disordered" evidence="1">
    <location>
        <begin position="1"/>
        <end position="23"/>
    </location>
</feature>
<dbReference type="EMBL" id="JAATEN010000006">
    <property type="protein sequence ID" value="NJQ00902.1"/>
    <property type="molecule type" value="Genomic_DNA"/>
</dbReference>
<protein>
    <recommendedName>
        <fullName evidence="5">Integral membrane protein</fullName>
    </recommendedName>
</protein>
<evidence type="ECO:0000313" key="3">
    <source>
        <dbReference type="EMBL" id="NJQ00902.1"/>
    </source>
</evidence>
<sequence>MSSEQRPSPEDSTETRPAGSRPPRLSAAAALCAAEGGVLAGFGVYLLVMGVLGTPDSPSQAETGGLTLLVLAALPLVAARGLLLRRSWSRGPAVITQIMAVPVAWTLVSTGGTATAAGVALGAAAIAVLVLLVHPAATRALDIGSRDGR</sequence>
<dbReference type="Proteomes" id="UP000695264">
    <property type="component" value="Unassembled WGS sequence"/>
</dbReference>
<accession>A0ABX1BT61</accession>
<evidence type="ECO:0000256" key="1">
    <source>
        <dbReference type="SAM" id="MobiDB-lite"/>
    </source>
</evidence>
<keyword evidence="2" id="KW-1133">Transmembrane helix</keyword>
<proteinExistence type="predicted"/>
<evidence type="ECO:0008006" key="5">
    <source>
        <dbReference type="Google" id="ProtNLM"/>
    </source>
</evidence>
<evidence type="ECO:0000313" key="4">
    <source>
        <dbReference type="Proteomes" id="UP000695264"/>
    </source>
</evidence>
<feature type="transmembrane region" description="Helical" evidence="2">
    <location>
        <begin position="114"/>
        <end position="133"/>
    </location>
</feature>
<gene>
    <name evidence="3" type="ORF">HCK00_10255</name>
</gene>